<evidence type="ECO:0000313" key="3">
    <source>
        <dbReference type="Proteomes" id="UP001210678"/>
    </source>
</evidence>
<evidence type="ECO:0000256" key="1">
    <source>
        <dbReference type="SAM" id="Phobius"/>
    </source>
</evidence>
<accession>A0ABT4YW39</accession>
<organism evidence="2 3">
    <name type="scientific">Vibrio algarum</name>
    <dbReference type="NCBI Taxonomy" id="3020714"/>
    <lineage>
        <taxon>Bacteria</taxon>
        <taxon>Pseudomonadati</taxon>
        <taxon>Pseudomonadota</taxon>
        <taxon>Gammaproteobacteria</taxon>
        <taxon>Vibrionales</taxon>
        <taxon>Vibrionaceae</taxon>
        <taxon>Vibrio</taxon>
    </lineage>
</organism>
<name>A0ABT4YW39_9VIBR</name>
<protein>
    <submittedName>
        <fullName evidence="2">DUF4381 domain-containing protein</fullName>
    </submittedName>
</protein>
<keyword evidence="1" id="KW-0472">Membrane</keyword>
<gene>
    <name evidence="2" type="ORF">PGX00_19915</name>
</gene>
<comment type="caution">
    <text evidence="2">The sequence shown here is derived from an EMBL/GenBank/DDBJ whole genome shotgun (WGS) entry which is preliminary data.</text>
</comment>
<dbReference type="RefSeq" id="WP_272139840.1">
    <property type="nucleotide sequence ID" value="NZ_JAQLOI010000003.1"/>
</dbReference>
<dbReference type="EMBL" id="JAQLOI010000003">
    <property type="protein sequence ID" value="MDB1125802.1"/>
    <property type="molecule type" value="Genomic_DNA"/>
</dbReference>
<sequence>MTEATTVTHPLSLEAIHLPSAPEFWPLPWGWWSLLAIFVLSTLTVIGLFKWRKRRLRAKKAAIALLSLEKNVSPRQVQWKS</sequence>
<feature type="transmembrane region" description="Helical" evidence="1">
    <location>
        <begin position="29"/>
        <end position="49"/>
    </location>
</feature>
<keyword evidence="1" id="KW-1133">Transmembrane helix</keyword>
<reference evidence="2 3" key="1">
    <citation type="submission" date="2023-01" db="EMBL/GenBank/DDBJ databases">
        <title>Vibrio sp. KJ40-1 sp.nov, isolated from marine algae.</title>
        <authorList>
            <person name="Butt M."/>
            <person name="Kim J.M.J."/>
            <person name="Jeon C.O.C."/>
        </authorList>
    </citation>
    <scope>NUCLEOTIDE SEQUENCE [LARGE SCALE GENOMIC DNA]</scope>
    <source>
        <strain evidence="2 3">KJ40-1</strain>
    </source>
</reference>
<dbReference type="InterPro" id="IPR025489">
    <property type="entry name" value="DUF4381"/>
</dbReference>
<dbReference type="Proteomes" id="UP001210678">
    <property type="component" value="Unassembled WGS sequence"/>
</dbReference>
<evidence type="ECO:0000313" key="2">
    <source>
        <dbReference type="EMBL" id="MDB1125802.1"/>
    </source>
</evidence>
<dbReference type="Pfam" id="PF14316">
    <property type="entry name" value="DUF4381"/>
    <property type="match status" value="1"/>
</dbReference>
<keyword evidence="3" id="KW-1185">Reference proteome</keyword>
<keyword evidence="1" id="KW-0812">Transmembrane</keyword>
<proteinExistence type="predicted"/>